<evidence type="ECO:0000313" key="4">
    <source>
        <dbReference type="EMBL" id="KAG2498438.1"/>
    </source>
</evidence>
<dbReference type="Pfam" id="PF05548">
    <property type="entry name" value="Peptidase_M11"/>
    <property type="match status" value="1"/>
</dbReference>
<name>A0A835Y9C1_9CHLO</name>
<evidence type="ECO:0000313" key="5">
    <source>
        <dbReference type="Proteomes" id="UP000612055"/>
    </source>
</evidence>
<feature type="signal peptide" evidence="2">
    <location>
        <begin position="1"/>
        <end position="26"/>
    </location>
</feature>
<reference evidence="4" key="1">
    <citation type="journal article" date="2020" name="bioRxiv">
        <title>Comparative genomics of Chlamydomonas.</title>
        <authorList>
            <person name="Craig R.J."/>
            <person name="Hasan A.R."/>
            <person name="Ness R.W."/>
            <person name="Keightley P.D."/>
        </authorList>
    </citation>
    <scope>NUCLEOTIDE SEQUENCE</scope>
    <source>
        <strain evidence="4">CCAP 11/70</strain>
    </source>
</reference>
<evidence type="ECO:0000256" key="2">
    <source>
        <dbReference type="SAM" id="SignalP"/>
    </source>
</evidence>
<dbReference type="EMBL" id="JAEHOE010000010">
    <property type="protein sequence ID" value="KAG2498438.1"/>
    <property type="molecule type" value="Genomic_DNA"/>
</dbReference>
<dbReference type="InterPro" id="IPR008752">
    <property type="entry name" value="Peptidase_M11"/>
</dbReference>
<feature type="compositionally biased region" description="Pro residues" evidence="1">
    <location>
        <begin position="467"/>
        <end position="487"/>
    </location>
</feature>
<keyword evidence="5" id="KW-1185">Reference proteome</keyword>
<dbReference type="PRINTS" id="PR01217">
    <property type="entry name" value="PRICHEXTENSN"/>
</dbReference>
<evidence type="ECO:0000259" key="3">
    <source>
        <dbReference type="Pfam" id="PF05548"/>
    </source>
</evidence>
<sequence length="546" mass="58942">MGRMALGTTLLIAVALISGYLASVDGHLGESEWEYNLVDSRGRTIYSYGKGKPPPAKDKNGKDLQMGDEVISECTYDNVTQQCSSLTSSDYELLSRPAPPVASPIGQKLLILINNNPSCLPNPLDPGGLTIDAVRTKYFGSDGKGTQQGCVARTIEDCSYGNVKMDPVNSYIDFVVPGCWNTSICEGYYNIDGFMRNAATAKGIDLTKYDRYHWIVRGWNCGWSGAAQTPGTIVWMQPWGLDTVALYQEPVHHYYRWHGYGATATSAGASIEYKDPTTFMGNGWACPSAPELATMGWASAANNAGNLNRDTVPAGPGFAGPFKLPATYMTGAGAYVRMRTDWLPNYYLSDGVTINTVQPNRNLYFALNVHDVQADRDVDPLAGKMSNNRQCNFTTYFQPNSRNTLTRYQLVVYTGNWEGSKSSILPTYFSLLARVTPAPAAPAAPAAKPASTAVAAAEPSPFSPSTEPTPTPAPSPATQPAPFPPAAPSSAEPPALRQGKQQAPRSPPKPPKTPKRPRGAPKPPRPPKKRPGRKHRRPPPPPPPPA</sequence>
<feature type="compositionally biased region" description="Low complexity" evidence="1">
    <location>
        <begin position="451"/>
        <end position="466"/>
    </location>
</feature>
<evidence type="ECO:0000256" key="1">
    <source>
        <dbReference type="SAM" id="MobiDB-lite"/>
    </source>
</evidence>
<organism evidence="4 5">
    <name type="scientific">Edaphochlamys debaryana</name>
    <dbReference type="NCBI Taxonomy" id="47281"/>
    <lineage>
        <taxon>Eukaryota</taxon>
        <taxon>Viridiplantae</taxon>
        <taxon>Chlorophyta</taxon>
        <taxon>core chlorophytes</taxon>
        <taxon>Chlorophyceae</taxon>
        <taxon>CS clade</taxon>
        <taxon>Chlamydomonadales</taxon>
        <taxon>Chlamydomonadales incertae sedis</taxon>
        <taxon>Edaphochlamys</taxon>
    </lineage>
</organism>
<accession>A0A835Y9C1</accession>
<gene>
    <name evidence="4" type="ORF">HYH03_003696</name>
</gene>
<feature type="chain" id="PRO_5032719440" description="Peptidase M11 gametolysin domain-containing protein" evidence="2">
    <location>
        <begin position="27"/>
        <end position="546"/>
    </location>
</feature>
<protein>
    <recommendedName>
        <fullName evidence="3">Peptidase M11 gametolysin domain-containing protein</fullName>
    </recommendedName>
</protein>
<feature type="domain" description="Peptidase M11 gametolysin" evidence="3">
    <location>
        <begin position="108"/>
        <end position="373"/>
    </location>
</feature>
<feature type="region of interest" description="Disordered" evidence="1">
    <location>
        <begin position="451"/>
        <end position="546"/>
    </location>
</feature>
<keyword evidence="2" id="KW-0732">Signal</keyword>
<dbReference type="AlphaFoldDB" id="A0A835Y9C1"/>
<comment type="caution">
    <text evidence="4">The sequence shown here is derived from an EMBL/GenBank/DDBJ whole genome shotgun (WGS) entry which is preliminary data.</text>
</comment>
<dbReference type="Proteomes" id="UP000612055">
    <property type="component" value="Unassembled WGS sequence"/>
</dbReference>
<feature type="compositionally biased region" description="Basic residues" evidence="1">
    <location>
        <begin position="512"/>
        <end position="538"/>
    </location>
</feature>
<proteinExistence type="predicted"/>